<protein>
    <submittedName>
        <fullName evidence="7">Sulfatase</fullName>
    </submittedName>
</protein>
<keyword evidence="4" id="KW-0106">Calcium</keyword>
<feature type="domain" description="Sulfatase N-terminal" evidence="6">
    <location>
        <begin position="45"/>
        <end position="414"/>
    </location>
</feature>
<dbReference type="Gene3D" id="3.40.720.10">
    <property type="entry name" value="Alkaline Phosphatase, subunit A"/>
    <property type="match status" value="1"/>
</dbReference>
<dbReference type="PROSITE" id="PS00523">
    <property type="entry name" value="SULFATASE_1"/>
    <property type="match status" value="1"/>
</dbReference>
<dbReference type="AlphaFoldDB" id="G0J8C4"/>
<organism evidence="7 8">
    <name type="scientific">Cyclobacterium marinum (strain ATCC 25205 / DSM 745 / LMG 13164 / NCIMB 1802)</name>
    <name type="common">Flectobacillus marinus</name>
    <dbReference type="NCBI Taxonomy" id="880070"/>
    <lineage>
        <taxon>Bacteria</taxon>
        <taxon>Pseudomonadati</taxon>
        <taxon>Bacteroidota</taxon>
        <taxon>Cytophagia</taxon>
        <taxon>Cytophagales</taxon>
        <taxon>Cyclobacteriaceae</taxon>
        <taxon>Cyclobacterium</taxon>
    </lineage>
</organism>
<evidence type="ECO:0000313" key="8">
    <source>
        <dbReference type="Proteomes" id="UP000001635"/>
    </source>
</evidence>
<evidence type="ECO:0000313" key="7">
    <source>
        <dbReference type="EMBL" id="AEL28724.1"/>
    </source>
</evidence>
<name>G0J8C4_CYCMS</name>
<dbReference type="InterPro" id="IPR017850">
    <property type="entry name" value="Alkaline_phosphatase_core_sf"/>
</dbReference>
<comment type="similarity">
    <text evidence="1">Belongs to the sulfatase family.</text>
</comment>
<dbReference type="eggNOG" id="COG3119">
    <property type="taxonomic scope" value="Bacteria"/>
</dbReference>
<dbReference type="SUPFAM" id="SSF53649">
    <property type="entry name" value="Alkaline phosphatase-like"/>
    <property type="match status" value="1"/>
</dbReference>
<feature type="region of interest" description="Disordered" evidence="5">
    <location>
        <begin position="337"/>
        <end position="362"/>
    </location>
</feature>
<dbReference type="InterPro" id="IPR050738">
    <property type="entry name" value="Sulfatase"/>
</dbReference>
<dbReference type="PROSITE" id="PS51257">
    <property type="entry name" value="PROKAR_LIPOPROTEIN"/>
    <property type="match status" value="1"/>
</dbReference>
<dbReference type="HOGENOM" id="CLU_006332_10_3_10"/>
<keyword evidence="2" id="KW-0479">Metal-binding</keyword>
<evidence type="ECO:0000256" key="2">
    <source>
        <dbReference type="ARBA" id="ARBA00022723"/>
    </source>
</evidence>
<dbReference type="CDD" id="cd16143">
    <property type="entry name" value="ARS_like"/>
    <property type="match status" value="1"/>
</dbReference>
<dbReference type="InterPro" id="IPR024607">
    <property type="entry name" value="Sulfatase_CS"/>
</dbReference>
<evidence type="ECO:0000256" key="4">
    <source>
        <dbReference type="ARBA" id="ARBA00022837"/>
    </source>
</evidence>
<dbReference type="KEGG" id="cmr:Cycma_5040"/>
<evidence type="ECO:0000256" key="5">
    <source>
        <dbReference type="SAM" id="MobiDB-lite"/>
    </source>
</evidence>
<proteinExistence type="inferred from homology"/>
<gene>
    <name evidence="7" type="ordered locus">Cycma_5040</name>
</gene>
<dbReference type="RefSeq" id="WP_014023003.1">
    <property type="nucleotide sequence ID" value="NC_015914.1"/>
</dbReference>
<feature type="compositionally biased region" description="Polar residues" evidence="5">
    <location>
        <begin position="344"/>
        <end position="353"/>
    </location>
</feature>
<dbReference type="Gene3D" id="3.30.1120.10">
    <property type="match status" value="1"/>
</dbReference>
<dbReference type="OrthoDB" id="9765065at2"/>
<evidence type="ECO:0000256" key="3">
    <source>
        <dbReference type="ARBA" id="ARBA00022801"/>
    </source>
</evidence>
<keyword evidence="3" id="KW-0378">Hydrolase</keyword>
<dbReference type="EMBL" id="CP002955">
    <property type="protein sequence ID" value="AEL28724.1"/>
    <property type="molecule type" value="Genomic_DNA"/>
</dbReference>
<evidence type="ECO:0000259" key="6">
    <source>
        <dbReference type="Pfam" id="PF00884"/>
    </source>
</evidence>
<dbReference type="PANTHER" id="PTHR42693">
    <property type="entry name" value="ARYLSULFATASE FAMILY MEMBER"/>
    <property type="match status" value="1"/>
</dbReference>
<reference evidence="8" key="1">
    <citation type="submission" date="2011-07" db="EMBL/GenBank/DDBJ databases">
        <title>The complete genome of Cyclobacterium marinum DSM 745.</title>
        <authorList>
            <person name="Lucas S."/>
            <person name="Han J."/>
            <person name="Lapidus A."/>
            <person name="Bruce D."/>
            <person name="Goodwin L."/>
            <person name="Pitluck S."/>
            <person name="Peters L."/>
            <person name="Kyrpides N."/>
            <person name="Mavromatis K."/>
            <person name="Ivanova N."/>
            <person name="Ovchinnikova G."/>
            <person name="Chertkov O."/>
            <person name="Detter J.C."/>
            <person name="Tapia R."/>
            <person name="Han C."/>
            <person name="Land M."/>
            <person name="Hauser L."/>
            <person name="Markowitz V."/>
            <person name="Cheng J.-F."/>
            <person name="Hugenholtz P."/>
            <person name="Woyke T."/>
            <person name="Wu D."/>
            <person name="Tindall B."/>
            <person name="Schuetze A."/>
            <person name="Brambilla E."/>
            <person name="Klenk H.-P."/>
            <person name="Eisen J.A."/>
        </authorList>
    </citation>
    <scope>NUCLEOTIDE SEQUENCE [LARGE SCALE GENOMIC DNA]</scope>
    <source>
        <strain evidence="8">ATCC 25205 / DSM 745 / LMG 13164 / NCIMB 1802</strain>
    </source>
</reference>
<dbReference type="GO" id="GO:0004065">
    <property type="term" value="F:arylsulfatase activity"/>
    <property type="evidence" value="ECO:0007669"/>
    <property type="project" value="TreeGrafter"/>
</dbReference>
<sequence length="513" mass="57388">MKKTLMKQILFFKIPRLLGCLVLVITFLLAACKSQDKEIVGKDLPNILFIFADDLGYGDLEVYNSKSKTLTPNLNQLAKEGVRFTEAYCPVSVCSPSRYALMTGEYPWRSWKKSGVMRNYEPSMISEETLTLPQMLANAGYQTVGFGKWHLGTTFPTIDGEVPVGYGEFHHEQNGANIDFNQPLTDGPMDRGFQHWLGFSCASECWLFEDKQIVGALQHDLYTTEATSPEKELMKIPLEGFLPLITKESINFLQKFKSEPANKPFFLYYSPYVPHIPLAVSDEFMGKTEAGPYGDYVFELDYYIGELLQELERLGMKENTLIIFASDNGSQFITTHAGQEGESHSNSPSNVNKEINPDAHQPNYPYKGTKWSVNEGGVRTPLIASWKGNFPEGLVSDQLIALNDVLPSLAALVGEKIPEGASRDGYNLLPAFYGESEGMEKRESVVVRGSGESYAFRQGKWKVIGLGKYPFVSPGELYNLEEDPGESNNLYEENSELADKLLNQLNEHLSAAM</sequence>
<accession>G0J8C4</accession>
<dbReference type="Pfam" id="PF00884">
    <property type="entry name" value="Sulfatase"/>
    <property type="match status" value="1"/>
</dbReference>
<evidence type="ECO:0000256" key="1">
    <source>
        <dbReference type="ARBA" id="ARBA00008779"/>
    </source>
</evidence>
<dbReference type="STRING" id="880070.Cycma_5040"/>
<dbReference type="InterPro" id="IPR000917">
    <property type="entry name" value="Sulfatase_N"/>
</dbReference>
<dbReference type="Proteomes" id="UP000001635">
    <property type="component" value="Chromosome"/>
</dbReference>
<dbReference type="PANTHER" id="PTHR42693:SF53">
    <property type="entry name" value="ENDO-4-O-SULFATASE"/>
    <property type="match status" value="1"/>
</dbReference>
<keyword evidence="8" id="KW-1185">Reference proteome</keyword>
<dbReference type="GO" id="GO:0046872">
    <property type="term" value="F:metal ion binding"/>
    <property type="evidence" value="ECO:0007669"/>
    <property type="project" value="UniProtKB-KW"/>
</dbReference>